<evidence type="ECO:0000256" key="1">
    <source>
        <dbReference type="ARBA" id="ARBA00009437"/>
    </source>
</evidence>
<feature type="domain" description="HTH lysR-type" evidence="5">
    <location>
        <begin position="11"/>
        <end position="68"/>
    </location>
</feature>
<dbReference type="InterPro" id="IPR036388">
    <property type="entry name" value="WH-like_DNA-bd_sf"/>
</dbReference>
<evidence type="ECO:0000256" key="4">
    <source>
        <dbReference type="ARBA" id="ARBA00023163"/>
    </source>
</evidence>
<proteinExistence type="inferred from homology"/>
<gene>
    <name evidence="6" type="ORF">ABH943_007611</name>
</gene>
<dbReference type="PROSITE" id="PS50931">
    <property type="entry name" value="HTH_LYSR"/>
    <property type="match status" value="1"/>
</dbReference>
<dbReference type="PANTHER" id="PTHR30427:SF1">
    <property type="entry name" value="TRANSCRIPTIONAL ACTIVATOR PROTEIN LYSR"/>
    <property type="match status" value="1"/>
</dbReference>
<sequence length="324" mass="35293">MTGGGSARVLINLRQLEVLRAVMRYRTTTGAAEELGMSQPAVSNAIRLAEAKLGFALFDRISNRLIPTSEAKMLFDDAEPLFLVHQAVQQKAWDLRTGRAGVIRVFATAELSEWLVPKILARFAVDHPRVKIHLETMRMDAMLESLDSGMADVGLSMMPPSRPGLVNELLAEFQVMCAAPPGDAIQALDVVTPADLRGRRLIGAPARSPLGLIVERAFEAAGDLFVPDIEVRFSNVACRLVSEGLGVAVVDEFSALSEPANTLVVRPFSPRLPITLCALLPKDRPRQRLTQSFVMQAREVVKAHLAATSVSAVSAVRHRTRETS</sequence>
<comment type="similarity">
    <text evidence="1">Belongs to the LysR transcriptional regulatory family.</text>
</comment>
<evidence type="ECO:0000259" key="5">
    <source>
        <dbReference type="PROSITE" id="PS50931"/>
    </source>
</evidence>
<evidence type="ECO:0000313" key="7">
    <source>
        <dbReference type="Proteomes" id="UP001620514"/>
    </source>
</evidence>
<dbReference type="InterPro" id="IPR005119">
    <property type="entry name" value="LysR_subst-bd"/>
</dbReference>
<name>A0ABW8MV32_9BURK</name>
<dbReference type="SUPFAM" id="SSF53850">
    <property type="entry name" value="Periplasmic binding protein-like II"/>
    <property type="match status" value="1"/>
</dbReference>
<dbReference type="Gene3D" id="3.40.190.290">
    <property type="match status" value="1"/>
</dbReference>
<dbReference type="Pfam" id="PF03466">
    <property type="entry name" value="LysR_substrate"/>
    <property type="match status" value="1"/>
</dbReference>
<keyword evidence="7" id="KW-1185">Reference proteome</keyword>
<protein>
    <submittedName>
        <fullName evidence="6">DNA-binding transcriptional LysR family regulator</fullName>
    </submittedName>
</protein>
<organism evidence="6 7">
    <name type="scientific">Caballeronia udeis</name>
    <dbReference type="NCBI Taxonomy" id="1232866"/>
    <lineage>
        <taxon>Bacteria</taxon>
        <taxon>Pseudomonadati</taxon>
        <taxon>Pseudomonadota</taxon>
        <taxon>Betaproteobacteria</taxon>
        <taxon>Burkholderiales</taxon>
        <taxon>Burkholderiaceae</taxon>
        <taxon>Caballeronia</taxon>
    </lineage>
</organism>
<comment type="caution">
    <text evidence="6">The sequence shown here is derived from an EMBL/GenBank/DDBJ whole genome shotgun (WGS) entry which is preliminary data.</text>
</comment>
<dbReference type="InterPro" id="IPR036390">
    <property type="entry name" value="WH_DNA-bd_sf"/>
</dbReference>
<keyword evidence="3 6" id="KW-0238">DNA-binding</keyword>
<dbReference type="Pfam" id="PF00126">
    <property type="entry name" value="HTH_1"/>
    <property type="match status" value="1"/>
</dbReference>
<dbReference type="GO" id="GO:0003677">
    <property type="term" value="F:DNA binding"/>
    <property type="evidence" value="ECO:0007669"/>
    <property type="project" value="UniProtKB-KW"/>
</dbReference>
<dbReference type="SUPFAM" id="SSF46785">
    <property type="entry name" value="Winged helix' DNA-binding domain"/>
    <property type="match status" value="1"/>
</dbReference>
<dbReference type="PRINTS" id="PR00039">
    <property type="entry name" value="HTHLYSR"/>
</dbReference>
<evidence type="ECO:0000256" key="2">
    <source>
        <dbReference type="ARBA" id="ARBA00023015"/>
    </source>
</evidence>
<accession>A0ABW8MV32</accession>
<dbReference type="PANTHER" id="PTHR30427">
    <property type="entry name" value="TRANSCRIPTIONAL ACTIVATOR PROTEIN LYSR"/>
    <property type="match status" value="1"/>
</dbReference>
<dbReference type="InterPro" id="IPR000847">
    <property type="entry name" value="LysR_HTH_N"/>
</dbReference>
<keyword evidence="4" id="KW-0804">Transcription</keyword>
<dbReference type="RefSeq" id="WP_404613292.1">
    <property type="nucleotide sequence ID" value="NZ_JBIYDN010000036.1"/>
</dbReference>
<reference evidence="6 7" key="1">
    <citation type="submission" date="2024-11" db="EMBL/GenBank/DDBJ databases">
        <title>Using genomics to understand microbial adaptation to soil warming.</title>
        <authorList>
            <person name="Deangelis K.M. PhD."/>
        </authorList>
    </citation>
    <scope>NUCLEOTIDE SEQUENCE [LARGE SCALE GENOMIC DNA]</scope>
    <source>
        <strain evidence="6 7">GAS97</strain>
    </source>
</reference>
<evidence type="ECO:0000313" key="6">
    <source>
        <dbReference type="EMBL" id="MFK4447574.1"/>
    </source>
</evidence>
<dbReference type="EMBL" id="JBIYDN010000036">
    <property type="protein sequence ID" value="MFK4447574.1"/>
    <property type="molecule type" value="Genomic_DNA"/>
</dbReference>
<evidence type="ECO:0000256" key="3">
    <source>
        <dbReference type="ARBA" id="ARBA00023125"/>
    </source>
</evidence>
<dbReference type="Proteomes" id="UP001620514">
    <property type="component" value="Unassembled WGS sequence"/>
</dbReference>
<dbReference type="Gene3D" id="1.10.10.10">
    <property type="entry name" value="Winged helix-like DNA-binding domain superfamily/Winged helix DNA-binding domain"/>
    <property type="match status" value="1"/>
</dbReference>
<keyword evidence="2" id="KW-0805">Transcription regulation</keyword>